<sequence>MVTNEAGLLMRSVADLETGTTYYLHLKDGKVEIRLD</sequence>
<evidence type="ECO:0000313" key="1">
    <source>
        <dbReference type="EMBL" id="CAA6814462.1"/>
    </source>
</evidence>
<accession>A0A6S6TGI2</accession>
<organism evidence="1">
    <name type="scientific">uncultured Aureispira sp</name>
    <dbReference type="NCBI Taxonomy" id="1331704"/>
    <lineage>
        <taxon>Bacteria</taxon>
        <taxon>Pseudomonadati</taxon>
        <taxon>Bacteroidota</taxon>
        <taxon>Saprospiria</taxon>
        <taxon>Saprospirales</taxon>
        <taxon>Saprospiraceae</taxon>
        <taxon>Aureispira</taxon>
        <taxon>environmental samples</taxon>
    </lineage>
</organism>
<reference evidence="1" key="1">
    <citation type="submission" date="2020-01" db="EMBL/GenBank/DDBJ databases">
        <authorList>
            <person name="Meier V. D."/>
            <person name="Meier V D."/>
        </authorList>
    </citation>
    <scope>NUCLEOTIDE SEQUENCE</scope>
    <source>
        <strain evidence="1">HLG_WM_MAG_10</strain>
    </source>
</reference>
<name>A0A6S6TGI2_9BACT</name>
<proteinExistence type="predicted"/>
<gene>
    <name evidence="1" type="ORF">HELGO_WM16396</name>
</gene>
<dbReference type="AlphaFoldDB" id="A0A6S6TGI2"/>
<protein>
    <submittedName>
        <fullName evidence="1">Uncharacterized protein</fullName>
    </submittedName>
</protein>
<dbReference type="EMBL" id="CACVAQ010000218">
    <property type="protein sequence ID" value="CAA6814462.1"/>
    <property type="molecule type" value="Genomic_DNA"/>
</dbReference>